<evidence type="ECO:0000313" key="1">
    <source>
        <dbReference type="EMBL" id="EFC43855.1"/>
    </source>
</evidence>
<dbReference type="AlphaFoldDB" id="D2VHB1"/>
<dbReference type="InParanoid" id="D2VHB1"/>
<name>D2VHB1_NAEGR</name>
<dbReference type="GeneID" id="8856584"/>
<keyword evidence="2" id="KW-1185">Reference proteome</keyword>
<dbReference type="KEGG" id="ngr:NAEGRDRAFT_58183"/>
<proteinExistence type="predicted"/>
<dbReference type="OrthoDB" id="550575at2759"/>
<dbReference type="EMBL" id="GG738871">
    <property type="protein sequence ID" value="EFC43855.1"/>
    <property type="molecule type" value="Genomic_DNA"/>
</dbReference>
<reference evidence="1 2" key="1">
    <citation type="journal article" date="2010" name="Cell">
        <title>The genome of Naegleria gruberi illuminates early eukaryotic versatility.</title>
        <authorList>
            <person name="Fritz-Laylin L.K."/>
            <person name="Prochnik S.E."/>
            <person name="Ginger M.L."/>
            <person name="Dacks J.B."/>
            <person name="Carpenter M.L."/>
            <person name="Field M.C."/>
            <person name="Kuo A."/>
            <person name="Paredez A."/>
            <person name="Chapman J."/>
            <person name="Pham J."/>
            <person name="Shu S."/>
            <person name="Neupane R."/>
            <person name="Cipriano M."/>
            <person name="Mancuso J."/>
            <person name="Tu H."/>
            <person name="Salamov A."/>
            <person name="Lindquist E."/>
            <person name="Shapiro H."/>
            <person name="Lucas S."/>
            <person name="Grigoriev I.V."/>
            <person name="Cande W.Z."/>
            <person name="Fulton C."/>
            <person name="Rokhsar D.S."/>
            <person name="Dawson S.C."/>
        </authorList>
    </citation>
    <scope>NUCLEOTIDE SEQUENCE [LARGE SCALE GENOMIC DNA]</scope>
    <source>
        <strain evidence="1 2">NEG-M</strain>
    </source>
</reference>
<evidence type="ECO:0000313" key="2">
    <source>
        <dbReference type="Proteomes" id="UP000006671"/>
    </source>
</evidence>
<dbReference type="RefSeq" id="XP_002676599.1">
    <property type="nucleotide sequence ID" value="XM_002676553.1"/>
</dbReference>
<protein>
    <submittedName>
        <fullName evidence="1">Predicted protein</fullName>
    </submittedName>
</protein>
<dbReference type="Proteomes" id="UP000006671">
    <property type="component" value="Unassembled WGS sequence"/>
</dbReference>
<accession>D2VHB1</accession>
<dbReference type="InterPro" id="IPR032675">
    <property type="entry name" value="LRR_dom_sf"/>
</dbReference>
<organism evidence="2">
    <name type="scientific">Naegleria gruberi</name>
    <name type="common">Amoeba</name>
    <dbReference type="NCBI Taxonomy" id="5762"/>
    <lineage>
        <taxon>Eukaryota</taxon>
        <taxon>Discoba</taxon>
        <taxon>Heterolobosea</taxon>
        <taxon>Tetramitia</taxon>
        <taxon>Eutetramitia</taxon>
        <taxon>Vahlkampfiidae</taxon>
        <taxon>Naegleria</taxon>
    </lineage>
</organism>
<gene>
    <name evidence="1" type="ORF">NAEGRDRAFT_58183</name>
</gene>
<sequence length="508" mass="58100">MEKLWVGEPNVEPITEILTEIAKRNGSIEELSSSFKLDFDDESVFELLNIRKESPTPLQVETLSVKLPDENRGRHIYEALESQKFIKTIESEPIGYGLKAVEIEMTLTRSKLFKILTKLKDIEILCLNIEHQEYQYTVGGLGRGKGGVRIPIIDNITEDRKEAFDETFAYIPIFYNLKTLRVDKYFNDTCCIFDILGLFPNLEHFYLISSTSVDDDQLELICKFCPKLKTLDIASDDGSTQIELDITDEGLLKFLEKQSSIEVIDLEPVSCITGAILKKLGDFLTLKSFRAQRVWYEGGYEEQDEDVYFGGNPNPKLEYIDIGSGYTFNDEQYEKLLSSLKAVAPNIKSFGEFGELDSKKSKKIVELYINTLEEIEINSGTFDLIQSCANLKKVILDRVLDKQDKKIGSNSNVTELVNYCCSHEMYPLLTESFPNLKVIESTDLGLFNFLLENINCWPQLEYLNLQTEPTLDLLEVLISQRPKLAIVLQEDHNFSKIGLIDQRKEEQQ</sequence>
<dbReference type="VEuPathDB" id="AmoebaDB:NAEGRDRAFT_58183"/>
<dbReference type="Gene3D" id="3.80.10.10">
    <property type="entry name" value="Ribonuclease Inhibitor"/>
    <property type="match status" value="1"/>
</dbReference>
<dbReference type="SUPFAM" id="SSF52047">
    <property type="entry name" value="RNI-like"/>
    <property type="match status" value="1"/>
</dbReference>